<reference evidence="11 12" key="1">
    <citation type="submission" date="2017-09" db="EMBL/GenBank/DDBJ databases">
        <title>Large-scale bioinformatics analysis of Bacillus genomes uncovers conserved roles of natural products in bacterial physiology.</title>
        <authorList>
            <consortium name="Agbiome Team Llc"/>
            <person name="Bleich R.M."/>
            <person name="Grubbs K.J."/>
            <person name="Santa Maria K.C."/>
            <person name="Allen S.E."/>
            <person name="Farag S."/>
            <person name="Shank E.A."/>
            <person name="Bowers A."/>
        </authorList>
    </citation>
    <scope>NUCLEOTIDE SEQUENCE [LARGE SCALE GENOMIC DNA]</scope>
    <source>
        <strain evidence="11 12">AFS081271</strain>
    </source>
</reference>
<dbReference type="InterPro" id="IPR004358">
    <property type="entry name" value="Sig_transdc_His_kin-like_C"/>
</dbReference>
<dbReference type="PRINTS" id="PR00344">
    <property type="entry name" value="BCTRLSENSOR"/>
</dbReference>
<keyword evidence="5" id="KW-0547">Nucleotide-binding</keyword>
<evidence type="ECO:0000256" key="4">
    <source>
        <dbReference type="ARBA" id="ARBA00022679"/>
    </source>
</evidence>
<evidence type="ECO:0000256" key="2">
    <source>
        <dbReference type="ARBA" id="ARBA00012438"/>
    </source>
</evidence>
<dbReference type="InterPro" id="IPR003594">
    <property type="entry name" value="HATPase_dom"/>
</dbReference>
<dbReference type="SUPFAM" id="SSF55874">
    <property type="entry name" value="ATPase domain of HSP90 chaperone/DNA topoisomerase II/histidine kinase"/>
    <property type="match status" value="1"/>
</dbReference>
<keyword evidence="9" id="KW-0812">Transmembrane</keyword>
<name>A0A2B0WYA5_BACAN</name>
<keyword evidence="7 11" id="KW-0067">ATP-binding</keyword>
<evidence type="ECO:0000256" key="1">
    <source>
        <dbReference type="ARBA" id="ARBA00000085"/>
    </source>
</evidence>
<feature type="transmembrane region" description="Helical" evidence="9">
    <location>
        <begin position="62"/>
        <end position="81"/>
    </location>
</feature>
<dbReference type="Proteomes" id="UP000222851">
    <property type="component" value="Unassembled WGS sequence"/>
</dbReference>
<dbReference type="GO" id="GO:0004673">
    <property type="term" value="F:protein histidine kinase activity"/>
    <property type="evidence" value="ECO:0007669"/>
    <property type="project" value="UniProtKB-EC"/>
</dbReference>
<keyword evidence="3" id="KW-0597">Phosphoprotein</keyword>
<dbReference type="GO" id="GO:0000160">
    <property type="term" value="P:phosphorelay signal transduction system"/>
    <property type="evidence" value="ECO:0007669"/>
    <property type="project" value="UniProtKB-KW"/>
</dbReference>
<dbReference type="InterPro" id="IPR005467">
    <property type="entry name" value="His_kinase_dom"/>
</dbReference>
<evidence type="ECO:0000313" key="12">
    <source>
        <dbReference type="Proteomes" id="UP000222851"/>
    </source>
</evidence>
<dbReference type="PANTHER" id="PTHR44936:SF9">
    <property type="entry name" value="SENSOR PROTEIN CREC"/>
    <property type="match status" value="1"/>
</dbReference>
<dbReference type="EC" id="2.7.13.3" evidence="2"/>
<feature type="transmembrane region" description="Helical" evidence="9">
    <location>
        <begin position="93"/>
        <end position="111"/>
    </location>
</feature>
<protein>
    <recommendedName>
        <fullName evidence="2">histidine kinase</fullName>
        <ecNumber evidence="2">2.7.13.3</ecNumber>
    </recommendedName>
</protein>
<keyword evidence="9" id="KW-1133">Transmembrane helix</keyword>
<keyword evidence="4" id="KW-0808">Transferase</keyword>
<evidence type="ECO:0000256" key="8">
    <source>
        <dbReference type="ARBA" id="ARBA00023012"/>
    </source>
</evidence>
<dbReference type="PANTHER" id="PTHR44936">
    <property type="entry name" value="SENSOR PROTEIN CREC"/>
    <property type="match status" value="1"/>
</dbReference>
<keyword evidence="9" id="KW-0472">Membrane</keyword>
<dbReference type="AlphaFoldDB" id="A0A2B0WYA5"/>
<dbReference type="Gene3D" id="3.30.565.10">
    <property type="entry name" value="Histidine kinase-like ATPase, C-terminal domain"/>
    <property type="match status" value="1"/>
</dbReference>
<feature type="transmembrane region" description="Helical" evidence="9">
    <location>
        <begin position="38"/>
        <end position="55"/>
    </location>
</feature>
<dbReference type="InterPro" id="IPR036890">
    <property type="entry name" value="HATPase_C_sf"/>
</dbReference>
<evidence type="ECO:0000256" key="5">
    <source>
        <dbReference type="ARBA" id="ARBA00022741"/>
    </source>
</evidence>
<feature type="transmembrane region" description="Helical" evidence="9">
    <location>
        <begin position="160"/>
        <end position="181"/>
    </location>
</feature>
<sequence length="433" mass="49590">MAPLNWNELWKKDISLLIILMVVVPIAGELNFHPFNDMFRVSFGTPLFFFLLLFLRRIPAAAAGILVGICVVLFRVCLDWIMQGSFHMTESFYLRYPVFFYYFIYGSLFSLCRVNKFHQNPIVIGCLGITIEIIASMSELAIYHMVVLGTTITVSEVNKLIIIAIFRSFFALGFLNMMNLYETKLKESQVRKENEKMLMHLSNLYVESVHLKKTLQNAELITQEAYELYRNLQTDDDSSSKTALKIAGEVHEIKKDNQRIFAGLSKLLLDKNVAEYVEGHELTEMIVRINEKYAEMLEKDIRFSKHIEGEHAAYHVYTVLSIFNNLVANAVEAIEDRGLIHIKLYKRRDQHVTFEVVDDGPGIAQKYKKLVFKPGFTSKYDQTGTPSTGIGLSYIHEMVTELGGEVRLEDNETGKGCKFVVCLPECSLKREGE</sequence>
<dbReference type="EMBL" id="NUXH01000103">
    <property type="protein sequence ID" value="PFL58643.1"/>
    <property type="molecule type" value="Genomic_DNA"/>
</dbReference>
<keyword evidence="8" id="KW-0902">Two-component regulatory system</keyword>
<dbReference type="GO" id="GO:0005524">
    <property type="term" value="F:ATP binding"/>
    <property type="evidence" value="ECO:0007669"/>
    <property type="project" value="UniProtKB-KW"/>
</dbReference>
<gene>
    <name evidence="11" type="ORF">COJ30_22705</name>
</gene>
<keyword evidence="6" id="KW-0418">Kinase</keyword>
<comment type="caution">
    <text evidence="11">The sequence shown here is derived from an EMBL/GenBank/DDBJ whole genome shotgun (WGS) entry which is preliminary data.</text>
</comment>
<proteinExistence type="predicted"/>
<dbReference type="SMART" id="SM00387">
    <property type="entry name" value="HATPase_c"/>
    <property type="match status" value="1"/>
</dbReference>
<evidence type="ECO:0000256" key="9">
    <source>
        <dbReference type="SAM" id="Phobius"/>
    </source>
</evidence>
<feature type="transmembrane region" description="Helical" evidence="9">
    <location>
        <begin position="14"/>
        <end position="32"/>
    </location>
</feature>
<dbReference type="PROSITE" id="PS50109">
    <property type="entry name" value="HIS_KIN"/>
    <property type="match status" value="1"/>
</dbReference>
<evidence type="ECO:0000313" key="11">
    <source>
        <dbReference type="EMBL" id="PFL58643.1"/>
    </source>
</evidence>
<comment type="catalytic activity">
    <reaction evidence="1">
        <text>ATP + protein L-histidine = ADP + protein N-phospho-L-histidine.</text>
        <dbReference type="EC" id="2.7.13.3"/>
    </reaction>
</comment>
<feature type="domain" description="Histidine kinase" evidence="10">
    <location>
        <begin position="319"/>
        <end position="427"/>
    </location>
</feature>
<accession>A0A2B0WYA5</accession>
<evidence type="ECO:0000256" key="7">
    <source>
        <dbReference type="ARBA" id="ARBA00022840"/>
    </source>
</evidence>
<feature type="transmembrane region" description="Helical" evidence="9">
    <location>
        <begin position="123"/>
        <end position="148"/>
    </location>
</feature>
<evidence type="ECO:0000259" key="10">
    <source>
        <dbReference type="PROSITE" id="PS50109"/>
    </source>
</evidence>
<organism evidence="11 12">
    <name type="scientific">Bacillus anthracis</name>
    <name type="common">anthrax bacterium</name>
    <dbReference type="NCBI Taxonomy" id="1392"/>
    <lineage>
        <taxon>Bacteria</taxon>
        <taxon>Bacillati</taxon>
        <taxon>Bacillota</taxon>
        <taxon>Bacilli</taxon>
        <taxon>Bacillales</taxon>
        <taxon>Bacillaceae</taxon>
        <taxon>Bacillus</taxon>
        <taxon>Bacillus cereus group</taxon>
    </lineage>
</organism>
<dbReference type="RefSeq" id="WP_098556736.1">
    <property type="nucleotide sequence ID" value="NZ_NUXH01000103.1"/>
</dbReference>
<evidence type="ECO:0000256" key="3">
    <source>
        <dbReference type="ARBA" id="ARBA00022553"/>
    </source>
</evidence>
<dbReference type="STRING" id="261594.GBAA_1802"/>
<dbReference type="InterPro" id="IPR050980">
    <property type="entry name" value="2C_sensor_his_kinase"/>
</dbReference>
<evidence type="ECO:0000256" key="6">
    <source>
        <dbReference type="ARBA" id="ARBA00022777"/>
    </source>
</evidence>
<dbReference type="Pfam" id="PF02518">
    <property type="entry name" value="HATPase_c"/>
    <property type="match status" value="1"/>
</dbReference>